<evidence type="ECO:0000256" key="14">
    <source>
        <dbReference type="SAM" id="SignalP"/>
    </source>
</evidence>
<feature type="domain" description="TonB-dependent receptor plug" evidence="16">
    <location>
        <begin position="68"/>
        <end position="175"/>
    </location>
</feature>
<evidence type="ECO:0000256" key="12">
    <source>
        <dbReference type="PROSITE-ProRule" id="PRU10143"/>
    </source>
</evidence>
<dbReference type="Pfam" id="PF00593">
    <property type="entry name" value="TonB_dep_Rec_b-barrel"/>
    <property type="match status" value="1"/>
</dbReference>
<dbReference type="GO" id="GO:0006826">
    <property type="term" value="P:iron ion transport"/>
    <property type="evidence" value="ECO:0007669"/>
    <property type="project" value="UniProtKB-KW"/>
</dbReference>
<dbReference type="Gene3D" id="2.40.170.20">
    <property type="entry name" value="TonB-dependent receptor, beta-barrel domain"/>
    <property type="match status" value="1"/>
</dbReference>
<evidence type="ECO:0000256" key="6">
    <source>
        <dbReference type="ARBA" id="ARBA00023004"/>
    </source>
</evidence>
<evidence type="ECO:0000256" key="11">
    <source>
        <dbReference type="PROSITE-ProRule" id="PRU01360"/>
    </source>
</evidence>
<keyword evidence="3 11" id="KW-1134">Transmembrane beta strand</keyword>
<comment type="subcellular location">
    <subcellularLocation>
        <location evidence="1 11">Cell outer membrane</location>
        <topology evidence="1 11">Multi-pass membrane protein</topology>
    </subcellularLocation>
</comment>
<keyword evidence="7" id="KW-0406">Ion transport</keyword>
<feature type="signal peptide" evidence="14">
    <location>
        <begin position="1"/>
        <end position="32"/>
    </location>
</feature>
<dbReference type="EMBL" id="CP011310">
    <property type="protein sequence ID" value="AKQ41245.1"/>
    <property type="molecule type" value="Genomic_DNA"/>
</dbReference>
<evidence type="ECO:0000256" key="13">
    <source>
        <dbReference type="RuleBase" id="RU003357"/>
    </source>
</evidence>
<dbReference type="PANTHER" id="PTHR32552:SF81">
    <property type="entry name" value="TONB-DEPENDENT OUTER MEMBRANE RECEPTOR"/>
    <property type="match status" value="1"/>
</dbReference>
<evidence type="ECO:0000313" key="17">
    <source>
        <dbReference type="EMBL" id="AKQ41245.1"/>
    </source>
</evidence>
<dbReference type="InterPro" id="IPR036942">
    <property type="entry name" value="Beta-barrel_TonB_sf"/>
</dbReference>
<dbReference type="PATRIC" id="fig|1648404.4.peg.654"/>
<feature type="short sequence motif" description="TonB box" evidence="12">
    <location>
        <begin position="56"/>
        <end position="62"/>
    </location>
</feature>
<dbReference type="InterPro" id="IPR000531">
    <property type="entry name" value="Beta-barrel_TonB"/>
</dbReference>
<evidence type="ECO:0000256" key="3">
    <source>
        <dbReference type="ARBA" id="ARBA00022452"/>
    </source>
</evidence>
<sequence length="796" mass="86156">MKMSASTSIVAIRGALLAACAPVALVPAAAFAQDQDPEAAEAAQVETRSEERGLNTIVVTAQKREESVQSVPVAISAFAGDALENGQVTSTTDLAQLTPGLTFNTFQPGQPEISIRGVGTKEDGAGASDSTLVMVDGVYIAARSASNIDIFDLERVEILRGPQGTLFGKNSIGGVINYVTRKPDDIFRVRLRQTVGNYDQFDTAGVVNVPLADNLFTKFSFSRRAFGGYDEWIIPGQDEQPWRTPAQSTQIGGNNQFAWRSQTLWEATDTLEVLLSFDGVDEELGNINRQPIGSTGPLHDCGCASDPIAVDIALGGADSVRTYLGEEDNGGERDAFGVTLELTNEFSFGTLTFSGAYRESDYYFTHDDTGLPPSPPVDLTGSNGNPNDLLLGDPSIGFTFDNSDIVWEDSEQFTGEVRLASNPGRFNWQVGAFATSEQINRSEGIFFTALADASLDPNLAIATMLFDGWAVATYAQVGYELTDRLSVTLGGRYSYEEKEIVAFNEMATSPDLQLVLSAFPPTEGEDSWENFSWRVALDYEIADDVMAYGTISTGFKSGGFTGSATTAEGATTPFEPEEATNYEVGLKGDFFDRSLRVNLSAFYVDYKDLQVTRFFQPAGSVAGEFITENAANAEIKGFEAEFTALLTDNLEIGGFYSYLDATFADFFGTPDISGGGDFSGNDLRQAPEHSVGGHIQYEADLGGDSGSLTANVSGRYQSLAYTNVDNNPLDVIPSHTVGDAWLAWNSADDQWMVQAWVKNFTDEVYRTHVFTQRGNRIGFGTFAPPRTYGMTVQFSY</sequence>
<dbReference type="InterPro" id="IPR012910">
    <property type="entry name" value="Plug_dom"/>
</dbReference>
<dbReference type="OrthoDB" id="9760333at2"/>
<feature type="chain" id="PRO_5005210658" description="TonB-dependent receptor" evidence="14">
    <location>
        <begin position="33"/>
        <end position="796"/>
    </location>
</feature>
<dbReference type="Pfam" id="PF07715">
    <property type="entry name" value="Plug"/>
    <property type="match status" value="1"/>
</dbReference>
<keyword evidence="6" id="KW-0408">Iron</keyword>
<keyword evidence="9 11" id="KW-0472">Membrane</keyword>
<proteinExistence type="inferred from homology"/>
<evidence type="ECO:0000256" key="4">
    <source>
        <dbReference type="ARBA" id="ARBA00022496"/>
    </source>
</evidence>
<dbReference type="PANTHER" id="PTHR32552">
    <property type="entry name" value="FERRICHROME IRON RECEPTOR-RELATED"/>
    <property type="match status" value="1"/>
</dbReference>
<evidence type="ECO:0008006" key="19">
    <source>
        <dbReference type="Google" id="ProtNLM"/>
    </source>
</evidence>
<keyword evidence="14" id="KW-0732">Signal</keyword>
<dbReference type="GO" id="GO:0009279">
    <property type="term" value="C:cell outer membrane"/>
    <property type="evidence" value="ECO:0007669"/>
    <property type="project" value="UniProtKB-SubCell"/>
</dbReference>
<evidence type="ECO:0000259" key="15">
    <source>
        <dbReference type="Pfam" id="PF00593"/>
    </source>
</evidence>
<organism evidence="17 18">
    <name type="scientific">Aurantiacibacter atlanticus</name>
    <dbReference type="NCBI Taxonomy" id="1648404"/>
    <lineage>
        <taxon>Bacteria</taxon>
        <taxon>Pseudomonadati</taxon>
        <taxon>Pseudomonadota</taxon>
        <taxon>Alphaproteobacteria</taxon>
        <taxon>Sphingomonadales</taxon>
        <taxon>Erythrobacteraceae</taxon>
        <taxon>Aurantiacibacter</taxon>
    </lineage>
</organism>
<evidence type="ECO:0000313" key="18">
    <source>
        <dbReference type="Proteomes" id="UP000059113"/>
    </source>
</evidence>
<keyword evidence="8 12" id="KW-0798">TonB box</keyword>
<name>A0A0H4V9U4_9SPHN</name>
<keyword evidence="10 11" id="KW-0998">Cell outer membrane</keyword>
<reference evidence="17 18" key="1">
    <citation type="journal article" date="2015" name="Int. J. Syst. Evol. Microbiol.">
        <title>Erythrobacter atlanticus sp. nov., a bacterium from ocean sediment able to degrade polycyclic aromatic hydrocarbons.</title>
        <authorList>
            <person name="Zhuang L."/>
            <person name="Liu Y."/>
            <person name="Wang L."/>
            <person name="Wang W."/>
            <person name="Shao Z."/>
        </authorList>
    </citation>
    <scope>NUCLEOTIDE SEQUENCE [LARGE SCALE GENOMIC DNA]</scope>
    <source>
        <strain evidence="18">s21-N3</strain>
    </source>
</reference>
<evidence type="ECO:0000256" key="10">
    <source>
        <dbReference type="ARBA" id="ARBA00023237"/>
    </source>
</evidence>
<reference evidence="18" key="2">
    <citation type="submission" date="2015-04" db="EMBL/GenBank/DDBJ databases">
        <title>The complete genome sequence of Erythrobacter sp. s21-N3.</title>
        <authorList>
            <person name="Zhuang L."/>
            <person name="Liu Y."/>
            <person name="Shao Z."/>
        </authorList>
    </citation>
    <scope>NUCLEOTIDE SEQUENCE [LARGE SCALE GENOMIC DNA]</scope>
    <source>
        <strain evidence="18">s21-N3</strain>
    </source>
</reference>
<dbReference type="STRING" id="1648404.CP97_03090"/>
<protein>
    <recommendedName>
        <fullName evidence="19">TonB-dependent receptor</fullName>
    </recommendedName>
</protein>
<feature type="domain" description="TonB-dependent receptor-like beta-barrel" evidence="15">
    <location>
        <begin position="322"/>
        <end position="759"/>
    </location>
</feature>
<dbReference type="PROSITE" id="PS52016">
    <property type="entry name" value="TONB_DEPENDENT_REC_3"/>
    <property type="match status" value="1"/>
</dbReference>
<evidence type="ECO:0000256" key="1">
    <source>
        <dbReference type="ARBA" id="ARBA00004571"/>
    </source>
</evidence>
<dbReference type="PROSITE" id="PS00430">
    <property type="entry name" value="TONB_DEPENDENT_REC_1"/>
    <property type="match status" value="1"/>
</dbReference>
<evidence type="ECO:0000256" key="5">
    <source>
        <dbReference type="ARBA" id="ARBA00022692"/>
    </source>
</evidence>
<keyword evidence="18" id="KW-1185">Reference proteome</keyword>
<dbReference type="AlphaFoldDB" id="A0A0H4V9U4"/>
<keyword evidence="2 11" id="KW-0813">Transport</keyword>
<dbReference type="SUPFAM" id="SSF56935">
    <property type="entry name" value="Porins"/>
    <property type="match status" value="1"/>
</dbReference>
<evidence type="ECO:0000256" key="8">
    <source>
        <dbReference type="ARBA" id="ARBA00023077"/>
    </source>
</evidence>
<gene>
    <name evidence="17" type="ORF">CP97_03090</name>
</gene>
<dbReference type="KEGG" id="ery:CP97_03090"/>
<comment type="similarity">
    <text evidence="11 13">Belongs to the TonB-dependent receptor family.</text>
</comment>
<dbReference type="InterPro" id="IPR010916">
    <property type="entry name" value="TonB_box_CS"/>
</dbReference>
<evidence type="ECO:0000256" key="2">
    <source>
        <dbReference type="ARBA" id="ARBA00022448"/>
    </source>
</evidence>
<keyword evidence="4" id="KW-0410">Iron transport</keyword>
<dbReference type="CDD" id="cd01347">
    <property type="entry name" value="ligand_gated_channel"/>
    <property type="match status" value="1"/>
</dbReference>
<evidence type="ECO:0000256" key="9">
    <source>
        <dbReference type="ARBA" id="ARBA00023136"/>
    </source>
</evidence>
<evidence type="ECO:0000256" key="7">
    <source>
        <dbReference type="ARBA" id="ARBA00023065"/>
    </source>
</evidence>
<dbReference type="Proteomes" id="UP000059113">
    <property type="component" value="Chromosome"/>
</dbReference>
<accession>A0A0H4V9U4</accession>
<keyword evidence="5 11" id="KW-0812">Transmembrane</keyword>
<evidence type="ECO:0000259" key="16">
    <source>
        <dbReference type="Pfam" id="PF07715"/>
    </source>
</evidence>
<dbReference type="InterPro" id="IPR039426">
    <property type="entry name" value="TonB-dep_rcpt-like"/>
</dbReference>